<dbReference type="PANTHER" id="PTHR21838">
    <property type="entry name" value="COILED-COIL DOMAIN-CONTAINING PROTEIN 137"/>
    <property type="match status" value="1"/>
</dbReference>
<keyword evidence="3" id="KW-1185">Reference proteome</keyword>
<dbReference type="InterPro" id="IPR026680">
    <property type="entry name" value="CCDC137"/>
</dbReference>
<evidence type="ECO:0000313" key="3">
    <source>
        <dbReference type="Proteomes" id="UP001162156"/>
    </source>
</evidence>
<dbReference type="GO" id="GO:0005634">
    <property type="term" value="C:nucleus"/>
    <property type="evidence" value="ECO:0007669"/>
    <property type="project" value="TreeGrafter"/>
</dbReference>
<gene>
    <name evidence="2" type="ORF">NQ314_004375</name>
</gene>
<dbReference type="PANTHER" id="PTHR21838:SF2">
    <property type="entry name" value="COILED-COIL DOMAIN-CONTAINING PROTEIN 137"/>
    <property type="match status" value="1"/>
</dbReference>
<feature type="compositionally biased region" description="Basic residues" evidence="1">
    <location>
        <begin position="1"/>
        <end position="12"/>
    </location>
</feature>
<comment type="caution">
    <text evidence="2">The sequence shown here is derived from an EMBL/GenBank/DDBJ whole genome shotgun (WGS) entry which is preliminary data.</text>
</comment>
<sequence length="275" mass="31659">MGRKIPGRKHRGVRDPEKQAAVRFNSIKDKINAPPTNPEDQQVSKTLQRVIDLKNKVKNGGFNKRKKPKLLSTEKNSVNINKSVDQSGKYKGKPEKPVPVICQNVTKEAAFEEKYGVEIRRNEGGEVEVVKRPKDELEVFIKKARKEKNEKKLKKKKKALQDEGPRLTKSQKWQKKKNEKKLKKKLMNADEFSNYKDQPGKKNLLLKTILEKENTVSASVISKADENLHKTNNKTIDKKGKRRDLPNALRRQLDKQQKEIISAYKVLKAKKYSNG</sequence>
<dbReference type="EMBL" id="JANEYF010001277">
    <property type="protein sequence ID" value="KAJ8965150.1"/>
    <property type="molecule type" value="Genomic_DNA"/>
</dbReference>
<evidence type="ECO:0000313" key="2">
    <source>
        <dbReference type="EMBL" id="KAJ8965150.1"/>
    </source>
</evidence>
<feature type="compositionally biased region" description="Basic residues" evidence="1">
    <location>
        <begin position="143"/>
        <end position="158"/>
    </location>
</feature>
<organism evidence="2 3">
    <name type="scientific">Rhamnusium bicolor</name>
    <dbReference type="NCBI Taxonomy" id="1586634"/>
    <lineage>
        <taxon>Eukaryota</taxon>
        <taxon>Metazoa</taxon>
        <taxon>Ecdysozoa</taxon>
        <taxon>Arthropoda</taxon>
        <taxon>Hexapoda</taxon>
        <taxon>Insecta</taxon>
        <taxon>Pterygota</taxon>
        <taxon>Neoptera</taxon>
        <taxon>Endopterygota</taxon>
        <taxon>Coleoptera</taxon>
        <taxon>Polyphaga</taxon>
        <taxon>Cucujiformia</taxon>
        <taxon>Chrysomeloidea</taxon>
        <taxon>Cerambycidae</taxon>
        <taxon>Lepturinae</taxon>
        <taxon>Rhagiini</taxon>
        <taxon>Rhamnusium</taxon>
    </lineage>
</organism>
<reference evidence="2" key="1">
    <citation type="journal article" date="2023" name="Insect Mol. Biol.">
        <title>Genome sequencing provides insights into the evolution of gene families encoding plant cell wall-degrading enzymes in longhorned beetles.</title>
        <authorList>
            <person name="Shin N.R."/>
            <person name="Okamura Y."/>
            <person name="Kirsch R."/>
            <person name="Pauchet Y."/>
        </authorList>
    </citation>
    <scope>NUCLEOTIDE SEQUENCE</scope>
    <source>
        <strain evidence="2">RBIC_L_NR</strain>
    </source>
</reference>
<feature type="compositionally biased region" description="Basic residues" evidence="1">
    <location>
        <begin position="172"/>
        <end position="182"/>
    </location>
</feature>
<feature type="region of interest" description="Disordered" evidence="1">
    <location>
        <begin position="143"/>
        <end position="182"/>
    </location>
</feature>
<proteinExistence type="predicted"/>
<feature type="region of interest" description="Disordered" evidence="1">
    <location>
        <begin position="1"/>
        <end position="20"/>
    </location>
</feature>
<evidence type="ECO:0000256" key="1">
    <source>
        <dbReference type="SAM" id="MobiDB-lite"/>
    </source>
</evidence>
<feature type="region of interest" description="Disordered" evidence="1">
    <location>
        <begin position="57"/>
        <end position="97"/>
    </location>
</feature>
<protein>
    <recommendedName>
        <fullName evidence="4">Coiled-coil domain-containing protein 137</fullName>
    </recommendedName>
</protein>
<name>A0AAV8ZJQ1_9CUCU</name>
<dbReference type="Proteomes" id="UP001162156">
    <property type="component" value="Unassembled WGS sequence"/>
</dbReference>
<evidence type="ECO:0008006" key="4">
    <source>
        <dbReference type="Google" id="ProtNLM"/>
    </source>
</evidence>
<accession>A0AAV8ZJQ1</accession>
<dbReference type="AlphaFoldDB" id="A0AAV8ZJQ1"/>
<feature type="compositionally biased region" description="Polar residues" evidence="1">
    <location>
        <begin position="73"/>
        <end position="86"/>
    </location>
</feature>